<evidence type="ECO:0000256" key="10">
    <source>
        <dbReference type="PIRSR" id="PIRSR602401-1"/>
    </source>
</evidence>
<organism evidence="13 14">
    <name type="scientific">Canna indica</name>
    <name type="common">Indian-shot</name>
    <dbReference type="NCBI Taxonomy" id="4628"/>
    <lineage>
        <taxon>Eukaryota</taxon>
        <taxon>Viridiplantae</taxon>
        <taxon>Streptophyta</taxon>
        <taxon>Embryophyta</taxon>
        <taxon>Tracheophyta</taxon>
        <taxon>Spermatophyta</taxon>
        <taxon>Magnoliopsida</taxon>
        <taxon>Liliopsida</taxon>
        <taxon>Zingiberales</taxon>
        <taxon>Cannaceae</taxon>
        <taxon>Canna</taxon>
    </lineage>
</organism>
<keyword evidence="8 11" id="KW-0503">Monooxygenase</keyword>
<evidence type="ECO:0000256" key="1">
    <source>
        <dbReference type="ARBA" id="ARBA00004167"/>
    </source>
</evidence>
<dbReference type="GO" id="GO:0005506">
    <property type="term" value="F:iron ion binding"/>
    <property type="evidence" value="ECO:0007669"/>
    <property type="project" value="InterPro"/>
</dbReference>
<dbReference type="FunFam" id="1.10.630.10:FF:000012">
    <property type="entry name" value="Cytochrome P450 family protein"/>
    <property type="match status" value="1"/>
</dbReference>
<dbReference type="InterPro" id="IPR051103">
    <property type="entry name" value="Plant_metabolite_P450s"/>
</dbReference>
<name>A0AAQ3QM73_9LILI</name>
<keyword evidence="4 10" id="KW-0479">Metal-binding</keyword>
<dbReference type="GO" id="GO:0016020">
    <property type="term" value="C:membrane"/>
    <property type="evidence" value="ECO:0007669"/>
    <property type="project" value="UniProtKB-SubCell"/>
</dbReference>
<dbReference type="InterPro" id="IPR001128">
    <property type="entry name" value="Cyt_P450"/>
</dbReference>
<evidence type="ECO:0000256" key="5">
    <source>
        <dbReference type="ARBA" id="ARBA00022989"/>
    </source>
</evidence>
<dbReference type="PROSITE" id="PS00086">
    <property type="entry name" value="CYTOCHROME_P450"/>
    <property type="match status" value="1"/>
</dbReference>
<feature type="signal peptide" evidence="12">
    <location>
        <begin position="1"/>
        <end position="18"/>
    </location>
</feature>
<dbReference type="Pfam" id="PF00067">
    <property type="entry name" value="p450"/>
    <property type="match status" value="1"/>
</dbReference>
<gene>
    <name evidence="13" type="ORF">Cni_G23211</name>
</gene>
<sequence>MATEAWNLLLLSATLALAIGVLLHRRLTSTSHPRRALPPGPPPLPILGNFLFLVRNFENLSSAIGGLGATYGPAVTLYVAGVPFVYILDRRLAHEALVERASQFAHRLPPLGGSRVYSSDGHTISTAPYGSLWRLLRRNLSSGILHSARIKSCSWARERALANLVESLRSEAACGKGVVHIYDQVQSAVFRLLTLICFGDAISEETIREIIPVERDIILFSSKLVLMDLWPRAAKVFQWRTWKKILAVRRKQEAIMSPLIRARRERRKENREEVLCYVDTLVDLELPDEGGRKLTDDEIVSLCSEFINAGADTTTTVLEWTMAELIRHPELQKKLRQEIQEVDGRTGGGVREEDLEKVVYLKAVILEALRRHPPAPMVVPHTVSEDTPLDKYVIPKGALVNFTLGQMARDERVWEEPMEFRPERFMAGGEGEGVDISGNREIKMTPFGAGRRICPGMGLGMFHIEYFLANLVQEFEWKPASEGEEVDMAEKLVFTVVMKHPLRARVIARVN</sequence>
<dbReference type="InterPro" id="IPR036396">
    <property type="entry name" value="Cyt_P450_sf"/>
</dbReference>
<dbReference type="Gene3D" id="1.10.630.10">
    <property type="entry name" value="Cytochrome P450"/>
    <property type="match status" value="1"/>
</dbReference>
<dbReference type="PANTHER" id="PTHR24298:SF800">
    <property type="entry name" value="CYTOCHROME P450 89A2-RELATED"/>
    <property type="match status" value="1"/>
</dbReference>
<evidence type="ECO:0000256" key="9">
    <source>
        <dbReference type="ARBA" id="ARBA00023136"/>
    </source>
</evidence>
<protein>
    <submittedName>
        <fullName evidence="13">Cytochrome P450</fullName>
    </submittedName>
</protein>
<dbReference type="InterPro" id="IPR017972">
    <property type="entry name" value="Cyt_P450_CS"/>
</dbReference>
<evidence type="ECO:0000256" key="7">
    <source>
        <dbReference type="ARBA" id="ARBA00023004"/>
    </source>
</evidence>
<dbReference type="GO" id="GO:0016709">
    <property type="term" value="F:oxidoreductase activity, acting on paired donors, with incorporation or reduction of molecular oxygen, NAD(P)H as one donor, and incorporation of one atom of oxygen"/>
    <property type="evidence" value="ECO:0007669"/>
    <property type="project" value="TreeGrafter"/>
</dbReference>
<keyword evidence="6 11" id="KW-0560">Oxidoreductase</keyword>
<dbReference type="AlphaFoldDB" id="A0AAQ3QM73"/>
<evidence type="ECO:0000313" key="13">
    <source>
        <dbReference type="EMBL" id="WOL14431.1"/>
    </source>
</evidence>
<feature type="chain" id="PRO_5042861267" evidence="12">
    <location>
        <begin position="19"/>
        <end position="511"/>
    </location>
</feature>
<dbReference type="InterPro" id="IPR002401">
    <property type="entry name" value="Cyt_P450_E_grp-I"/>
</dbReference>
<keyword evidence="3" id="KW-0812">Transmembrane</keyword>
<evidence type="ECO:0000256" key="6">
    <source>
        <dbReference type="ARBA" id="ARBA00023002"/>
    </source>
</evidence>
<reference evidence="13 14" key="1">
    <citation type="submission" date="2023-10" db="EMBL/GenBank/DDBJ databases">
        <title>Chromosome-scale genome assembly provides insights into flower coloration mechanisms of Canna indica.</title>
        <authorList>
            <person name="Li C."/>
        </authorList>
    </citation>
    <scope>NUCLEOTIDE SEQUENCE [LARGE SCALE GENOMIC DNA]</scope>
    <source>
        <tissue evidence="13">Flower</tissue>
    </source>
</reference>
<comment type="similarity">
    <text evidence="11">Belongs to the cytochrome P450 family.</text>
</comment>
<dbReference type="PRINTS" id="PR00463">
    <property type="entry name" value="EP450I"/>
</dbReference>
<evidence type="ECO:0000256" key="11">
    <source>
        <dbReference type="RuleBase" id="RU000461"/>
    </source>
</evidence>
<keyword evidence="7 10" id="KW-0408">Iron</keyword>
<evidence type="ECO:0000256" key="2">
    <source>
        <dbReference type="ARBA" id="ARBA00022617"/>
    </source>
</evidence>
<dbReference type="PANTHER" id="PTHR24298">
    <property type="entry name" value="FLAVONOID 3'-MONOOXYGENASE-RELATED"/>
    <property type="match status" value="1"/>
</dbReference>
<evidence type="ECO:0000256" key="8">
    <source>
        <dbReference type="ARBA" id="ARBA00023033"/>
    </source>
</evidence>
<keyword evidence="2 10" id="KW-0349">Heme</keyword>
<evidence type="ECO:0000313" key="14">
    <source>
        <dbReference type="Proteomes" id="UP001327560"/>
    </source>
</evidence>
<keyword evidence="9" id="KW-0472">Membrane</keyword>
<comment type="cofactor">
    <cofactor evidence="10">
        <name>heme</name>
        <dbReference type="ChEBI" id="CHEBI:30413"/>
    </cofactor>
</comment>
<evidence type="ECO:0000256" key="4">
    <source>
        <dbReference type="ARBA" id="ARBA00022723"/>
    </source>
</evidence>
<accession>A0AAQ3QM73</accession>
<dbReference type="PRINTS" id="PR00385">
    <property type="entry name" value="P450"/>
</dbReference>
<keyword evidence="5" id="KW-1133">Transmembrane helix</keyword>
<keyword evidence="12" id="KW-0732">Signal</keyword>
<dbReference type="EMBL" id="CP136896">
    <property type="protein sequence ID" value="WOL14431.1"/>
    <property type="molecule type" value="Genomic_DNA"/>
</dbReference>
<dbReference type="Proteomes" id="UP001327560">
    <property type="component" value="Chromosome 7"/>
</dbReference>
<dbReference type="CDD" id="cd11075">
    <property type="entry name" value="CYP77_89"/>
    <property type="match status" value="1"/>
</dbReference>
<keyword evidence="14" id="KW-1185">Reference proteome</keyword>
<evidence type="ECO:0000256" key="3">
    <source>
        <dbReference type="ARBA" id="ARBA00022692"/>
    </source>
</evidence>
<dbReference type="SUPFAM" id="SSF48264">
    <property type="entry name" value="Cytochrome P450"/>
    <property type="match status" value="1"/>
</dbReference>
<evidence type="ECO:0000256" key="12">
    <source>
        <dbReference type="SAM" id="SignalP"/>
    </source>
</evidence>
<comment type="subcellular location">
    <subcellularLocation>
        <location evidence="1">Membrane</location>
        <topology evidence="1">Single-pass membrane protein</topology>
    </subcellularLocation>
</comment>
<dbReference type="GO" id="GO:0020037">
    <property type="term" value="F:heme binding"/>
    <property type="evidence" value="ECO:0007669"/>
    <property type="project" value="InterPro"/>
</dbReference>
<proteinExistence type="inferred from homology"/>
<feature type="binding site" description="axial binding residue" evidence="10">
    <location>
        <position position="454"/>
    </location>
    <ligand>
        <name>heme</name>
        <dbReference type="ChEBI" id="CHEBI:30413"/>
    </ligand>
    <ligandPart>
        <name>Fe</name>
        <dbReference type="ChEBI" id="CHEBI:18248"/>
    </ligandPart>
</feature>